<feature type="compositionally biased region" description="Polar residues" evidence="2">
    <location>
        <begin position="1247"/>
        <end position="1267"/>
    </location>
</feature>
<sequence>MFHGVAMNAGIITTPNPTLERQLKSKTSLSGLGQPPLSRKPSIAEPSQRISTRSSTATVTTTPMMESSIAPTSVVSPKSLFSSPRSSMSVSPKSTPPSYSNTGTSPKRHARASVTLKPSLVTARPSVARTASSSSTPSTSALAPTPASSPSTSPPPSLTRKTGNAMQLSAALPESVQSPSALKSPRSPNSGTTAAISTNTVNSPSRSATSSVKGPREPKASRSRKTALKSVIGHTPTSPSHHDPSSPSASLRKPHDASLLTTLTTKPPEIPPPGRVPSSPKTASSNSLSSIISAYTSLPSSSPITLTVRESSYSTESSAQPPPSISSVSSSDTPSSPRSTYAAPAPSSIFGTPLSMGTDPSRRERGLRKPIPSFGSSTLDVAPKAEGDGGDDWETWRTSSASSDSYRTFRTARQITDEDGRCSNGDPGGSSAAVLSADQSLSSSAATKPPMFLLPELSFGDSLLSDEPSLRAISVDLGEGQVGSDQPSALEEDPAPSDKAGTAAAIRENSASQDMVAGSDQEQTAESRRRVSSSPTSFVRFPSEEHRSEARPTQLRTFNHHSSRSLSPQSPSGCRSSTLQKLPYNDMKQLLSKPSGAHSIANPRVPSISFPSSYSPLRPLQLTSMNSSVHSNDPHARPQSPSFTLSPSEAGTVDGSDTPATPAEEIMVAYKRQTQRHREIERSIKEAERMVQEMEREAETEAEERLKVKALRDAELERGKQEISIRGDYRLHLQAEAKSTSATQSPLPTPPEDFVGVSLHNGKAGKSVQGSPPPSTPYHTVFGSSGTVVAVGDPEDPDLQLSWSPSLGKSLKPGFGTNLGPAIPGEPKEVWDRAPTVTMGKPNHSKSRSHETSTKPGGDIATSTTTTGSTESYDLDTRARSASMDRSHPKRRSLAQSPPLSTDDYSHTALVAIQPELPPRESCFSTSLPTPASATTLSPTSPGYGGSRSRIWSIVKRISTGALRDKYSRSSEGPSSPTRSPPVPALPGQVAKKMTSTDALTSSDLTGSTSVDLHQEPPQNVRSRRSTGIDKSGTATGVRATGTQNSPGATARSSSSTKPSTATRSSSPISSSDMTSSQSSALPRSSRSSASSYRDELPPLPSNKTKHSSPPHASLLQKYILSPSELSKLQASIENEQDASAQSRKQALSRPSLPTTMAGLSPTSLDSSSQSKISYTRGYGLQPPADDWMIVSTPADEKPPFSLPIPPSKSRRKEKEYRTAQSEDFHSTSPSTPDFSIAISRPRESDNLSASPTIPKFSITTPANSSSKKADATSWKSSSKLKLPARPSTAPTAPSPSSMKPLSRAPSPIAELSPSAGPSSPTTPKKAKDDYFLLIGRKNTSSIPTFNGRSMFRELPDSQTRQRTALTEQEKADKWDALLEKSAAAGGTLHIRPGAHLLESDNLRFSITDSELDL</sequence>
<feature type="compositionally biased region" description="Polar residues" evidence="2">
    <location>
        <begin position="1041"/>
        <end position="1059"/>
    </location>
</feature>
<proteinExistence type="predicted"/>
<feature type="compositionally biased region" description="Basic and acidic residues" evidence="2">
    <location>
        <begin position="875"/>
        <end position="887"/>
    </location>
</feature>
<accession>A0A0W0F2D6</accession>
<feature type="compositionally biased region" description="Polar residues" evidence="2">
    <location>
        <begin position="609"/>
        <end position="631"/>
    </location>
</feature>
<dbReference type="Proteomes" id="UP000054988">
    <property type="component" value="Unassembled WGS sequence"/>
</dbReference>
<feature type="compositionally biased region" description="Low complexity" evidence="2">
    <location>
        <begin position="925"/>
        <end position="942"/>
    </location>
</feature>
<evidence type="ECO:0000313" key="4">
    <source>
        <dbReference type="Proteomes" id="UP000054988"/>
    </source>
</evidence>
<feature type="compositionally biased region" description="Polar residues" evidence="2">
    <location>
        <begin position="639"/>
        <end position="649"/>
    </location>
</feature>
<feature type="compositionally biased region" description="Polar residues" evidence="2">
    <location>
        <begin position="11"/>
        <end position="31"/>
    </location>
</feature>
<feature type="compositionally biased region" description="Low complexity" evidence="2">
    <location>
        <begin position="122"/>
        <end position="151"/>
    </location>
</feature>
<feature type="compositionally biased region" description="Low complexity" evidence="2">
    <location>
        <begin position="1313"/>
        <end position="1324"/>
    </location>
</feature>
<feature type="compositionally biased region" description="Polar residues" evidence="2">
    <location>
        <begin position="63"/>
        <end position="75"/>
    </location>
</feature>
<feature type="compositionally biased region" description="Low complexity" evidence="2">
    <location>
        <begin position="1287"/>
        <end position="1298"/>
    </location>
</feature>
<feature type="compositionally biased region" description="Polar residues" evidence="2">
    <location>
        <begin position="1124"/>
        <end position="1146"/>
    </location>
</feature>
<feature type="compositionally biased region" description="Low complexity" evidence="2">
    <location>
        <begin position="234"/>
        <end position="250"/>
    </location>
</feature>
<evidence type="ECO:0000256" key="2">
    <source>
        <dbReference type="SAM" id="MobiDB-lite"/>
    </source>
</evidence>
<feature type="compositionally biased region" description="Basic and acidic residues" evidence="2">
    <location>
        <begin position="1213"/>
        <end position="1226"/>
    </location>
</feature>
<dbReference type="EMBL" id="LATX01002383">
    <property type="protein sequence ID" value="KTB30496.1"/>
    <property type="molecule type" value="Genomic_DNA"/>
</dbReference>
<protein>
    <submittedName>
        <fullName evidence="3">Uncharacterized protein</fullName>
    </submittedName>
</protein>
<evidence type="ECO:0000313" key="3">
    <source>
        <dbReference type="EMBL" id="KTB30496.1"/>
    </source>
</evidence>
<feature type="compositionally biased region" description="Low complexity" evidence="2">
    <location>
        <begin position="862"/>
        <end position="872"/>
    </location>
</feature>
<feature type="compositionally biased region" description="Low complexity" evidence="2">
    <location>
        <begin position="51"/>
        <end position="62"/>
    </location>
</feature>
<feature type="compositionally biased region" description="Low complexity" evidence="2">
    <location>
        <begin position="430"/>
        <end position="446"/>
    </location>
</feature>
<feature type="compositionally biased region" description="Low complexity" evidence="2">
    <location>
        <begin position="996"/>
        <end position="1012"/>
    </location>
</feature>
<dbReference type="eggNOG" id="ENOG502SPZN">
    <property type="taxonomic scope" value="Eukaryota"/>
</dbReference>
<feature type="compositionally biased region" description="Polar residues" evidence="2">
    <location>
        <begin position="737"/>
        <end position="746"/>
    </location>
</feature>
<evidence type="ECO:0000256" key="1">
    <source>
        <dbReference type="SAM" id="Coils"/>
    </source>
</evidence>
<feature type="region of interest" description="Disordered" evidence="2">
    <location>
        <begin position="299"/>
        <end position="448"/>
    </location>
</feature>
<keyword evidence="1" id="KW-0175">Coiled coil</keyword>
<feature type="region of interest" description="Disordered" evidence="2">
    <location>
        <begin position="1"/>
        <end position="287"/>
    </location>
</feature>
<name>A0A0W0F2D6_MONRR</name>
<organism evidence="3 4">
    <name type="scientific">Moniliophthora roreri</name>
    <name type="common">Frosty pod rot fungus</name>
    <name type="synonym">Monilia roreri</name>
    <dbReference type="NCBI Taxonomy" id="221103"/>
    <lineage>
        <taxon>Eukaryota</taxon>
        <taxon>Fungi</taxon>
        <taxon>Dikarya</taxon>
        <taxon>Basidiomycota</taxon>
        <taxon>Agaricomycotina</taxon>
        <taxon>Agaricomycetes</taxon>
        <taxon>Agaricomycetidae</taxon>
        <taxon>Agaricales</taxon>
        <taxon>Marasmiineae</taxon>
        <taxon>Marasmiaceae</taxon>
        <taxon>Moniliophthora</taxon>
    </lineage>
</organism>
<feature type="region of interest" description="Disordered" evidence="2">
    <location>
        <begin position="736"/>
        <end position="949"/>
    </location>
</feature>
<gene>
    <name evidence="3" type="ORF">WG66_16958</name>
</gene>
<feature type="compositionally biased region" description="Low complexity" evidence="2">
    <location>
        <begin position="1161"/>
        <end position="1171"/>
    </location>
</feature>
<comment type="caution">
    <text evidence="3">The sequence shown here is derived from an EMBL/GenBank/DDBJ whole genome shotgun (WGS) entry which is preliminary data.</text>
</comment>
<feature type="compositionally biased region" description="Low complexity" evidence="2">
    <location>
        <begin position="76"/>
        <end position="98"/>
    </location>
</feature>
<feature type="coiled-coil region" evidence="1">
    <location>
        <begin position="670"/>
        <end position="711"/>
    </location>
</feature>
<feature type="compositionally biased region" description="Polar residues" evidence="2">
    <location>
        <begin position="175"/>
        <end position="212"/>
    </location>
</feature>
<feature type="compositionally biased region" description="Polar residues" evidence="2">
    <location>
        <begin position="396"/>
        <end position="414"/>
    </location>
</feature>
<feature type="compositionally biased region" description="Low complexity" evidence="2">
    <location>
        <begin position="325"/>
        <end position="339"/>
    </location>
</feature>
<reference evidence="3 4" key="1">
    <citation type="submission" date="2015-12" db="EMBL/GenBank/DDBJ databases">
        <title>Draft genome sequence of Moniliophthora roreri, the causal agent of frosty pod rot of cacao.</title>
        <authorList>
            <person name="Aime M.C."/>
            <person name="Diaz-Valderrama J.R."/>
            <person name="Kijpornyongpan T."/>
            <person name="Phillips-Mora W."/>
        </authorList>
    </citation>
    <scope>NUCLEOTIDE SEQUENCE [LARGE SCALE GENOMIC DNA]</scope>
    <source>
        <strain evidence="3 4">MCA 2952</strain>
    </source>
</reference>
<feature type="region of interest" description="Disordered" evidence="2">
    <location>
        <begin position="962"/>
        <end position="1329"/>
    </location>
</feature>
<feature type="compositionally biased region" description="Low complexity" evidence="2">
    <location>
        <begin position="1060"/>
        <end position="1092"/>
    </location>
</feature>
<feature type="region of interest" description="Disordered" evidence="2">
    <location>
        <begin position="475"/>
        <end position="665"/>
    </location>
</feature>